<name>A0ABR0CEU3_PURLI</name>
<proteinExistence type="predicted"/>
<evidence type="ECO:0000256" key="7">
    <source>
        <dbReference type="ARBA" id="ARBA00023242"/>
    </source>
</evidence>
<evidence type="ECO:0000259" key="9">
    <source>
        <dbReference type="PROSITE" id="PS50048"/>
    </source>
</evidence>
<dbReference type="CDD" id="cd12148">
    <property type="entry name" value="fungal_TF_MHR"/>
    <property type="match status" value="1"/>
</dbReference>
<evidence type="ECO:0000256" key="3">
    <source>
        <dbReference type="ARBA" id="ARBA00022833"/>
    </source>
</evidence>
<dbReference type="Gene3D" id="4.10.240.10">
    <property type="entry name" value="Zn(2)-C6 fungal-type DNA-binding domain"/>
    <property type="match status" value="1"/>
</dbReference>
<keyword evidence="7" id="KW-0539">Nucleus</keyword>
<feature type="region of interest" description="Disordered" evidence="8">
    <location>
        <begin position="229"/>
        <end position="288"/>
    </location>
</feature>
<comment type="caution">
    <text evidence="10">The sequence shown here is derived from an EMBL/GenBank/DDBJ whole genome shotgun (WGS) entry which is preliminary data.</text>
</comment>
<keyword evidence="4" id="KW-0805">Transcription regulation</keyword>
<feature type="domain" description="Zn(2)-C6 fungal-type" evidence="9">
    <location>
        <begin position="345"/>
        <end position="378"/>
    </location>
</feature>
<feature type="region of interest" description="Disordered" evidence="8">
    <location>
        <begin position="406"/>
        <end position="427"/>
    </location>
</feature>
<reference evidence="10 11" key="1">
    <citation type="journal article" date="2024" name="Microbiol. Resour. Announc.">
        <title>Genome annotations for the ascomycete fungi Trichoderma harzianum, Trichoderma aggressivum, and Purpureocillium lilacinum.</title>
        <authorList>
            <person name="Beijen E.P.W."/>
            <person name="Ohm R.A."/>
        </authorList>
    </citation>
    <scope>NUCLEOTIDE SEQUENCE [LARGE SCALE GENOMIC DNA]</scope>
    <source>
        <strain evidence="10 11">CBS 150709</strain>
    </source>
</reference>
<dbReference type="PANTHER" id="PTHR31313">
    <property type="entry name" value="TY1 ENHANCER ACTIVATOR"/>
    <property type="match status" value="1"/>
</dbReference>
<feature type="region of interest" description="Disordered" evidence="8">
    <location>
        <begin position="469"/>
        <end position="492"/>
    </location>
</feature>
<evidence type="ECO:0000256" key="5">
    <source>
        <dbReference type="ARBA" id="ARBA00023125"/>
    </source>
</evidence>
<keyword evidence="5" id="KW-0238">DNA-binding</keyword>
<feature type="compositionally biased region" description="Low complexity" evidence="8">
    <location>
        <begin position="987"/>
        <end position="999"/>
    </location>
</feature>
<gene>
    <name evidence="10" type="ORF">Purlil1_1016</name>
</gene>
<sequence>MPPLHPSICGPVAVGTREPRMPASRVWPTLAVGEMPPTNSRSGGSSWLRWNIKFYFFAGRPPIRLATAAAERRLWVHAHQRRPGILPGGVRVGGVGYPWPLLARAGKQTFAFHLVVCTAVQHETAQTSRRPSRVDDERRQRIRLEHRLANTPSPQRRTVSHCALPLIISLPPHRIAHRPLAVDVGGSHRLTPKRGVDTARARSRIQKRRASAAALRACAHTHTPVHTHLGTYASLVAPRRRRRRRRRRSDTKPTHSLEQRGMPSLHSASPASASAPSAATARRPVAMSNDPSVRRILPQDAQDAHAGQMNTFAFATQQYPQRETQKNYVFVDEHNRHKRLKVMRACEGCRRRKIKCDAATTNTWPCSACIRLKLHCVRPNGYDGSDTTTYDTFVDSSGQFQQMSMQPQLAQVPPKGSQSVYAPGSYSDSDPAAFQSLGFDAPQSQHNLHYTTMPAASVSVMDQQYASQNAFPTPPLQQGPRPDSSPEAYSTDSYQNQDLADLLGGLKVNEVGTAPYLRNKASFRRGEQPAVEDDDDFGSVLPRIASGPGHKIRIPPELMPDEGSALHYFDLYFSNVHPYVPVLDKAQFYRQWSTAREAISPLILEAMFAIGGRLAEDPAQGQQWLALASRHADSFMDIPRLSTLQALLMILKAREAAPKRGYYYRSWMTVVQCVQMGKDLGLDEHYDEHQAGRPCEFSPSECQLRTRIWQTVFVCEVMVGTPQGRHDLSVDLESVDFSIPRPIAGGDDNEYLVSRNFTYFARLVRNIGKMSNVYARIRRKKDWGMDPEFQQLSQNISSFLTELPADMTVTFPSDGAPPMLQSSFIGNLHAYYYLTLILYHRPVLSFLDPTTNESQWKHHMLICYNAARALCRLQEATLQTYGLTGLQNMQRGFSFCVYSGLSCIVLHLVRGLARDPGIRADVLQVAIVSPDPELNSDAREYFTRHMRIMEKVMEAWSMPELQKQVDAVREAFSADVRKPFVLKPSFPYGSPHSSSHSSPPRIPQGYRPMDRTGSLDQHLDPQHPTVSYTSHPITPPISVGPGDSKSDSPAVQSLVMMPQDNQGPDMHHGMPVPTSQSSWNPQRIFEQWNTSFGTPAQTGQVSPSPAHGINVAASSSGASDVSTMHDYQGASSSLPQQMPSQQYSAPAPMANFITPAMWQESVASVYEGGLKRAWDYDTMQPMKRR</sequence>
<dbReference type="SMART" id="SM00066">
    <property type="entry name" value="GAL4"/>
    <property type="match status" value="1"/>
</dbReference>
<evidence type="ECO:0000256" key="4">
    <source>
        <dbReference type="ARBA" id="ARBA00023015"/>
    </source>
</evidence>
<feature type="compositionally biased region" description="Basic residues" evidence="8">
    <location>
        <begin position="238"/>
        <end position="249"/>
    </location>
</feature>
<evidence type="ECO:0000313" key="10">
    <source>
        <dbReference type="EMBL" id="KAK4094411.1"/>
    </source>
</evidence>
<dbReference type="Pfam" id="PF04082">
    <property type="entry name" value="Fungal_trans"/>
    <property type="match status" value="1"/>
</dbReference>
<feature type="compositionally biased region" description="Low complexity" evidence="8">
    <location>
        <begin position="267"/>
        <end position="279"/>
    </location>
</feature>
<dbReference type="InterPro" id="IPR007219">
    <property type="entry name" value="XnlR_reg_dom"/>
</dbReference>
<evidence type="ECO:0000256" key="2">
    <source>
        <dbReference type="ARBA" id="ARBA00022723"/>
    </source>
</evidence>
<keyword evidence="6" id="KW-0804">Transcription</keyword>
<dbReference type="SMART" id="SM00906">
    <property type="entry name" value="Fungal_trans"/>
    <property type="match status" value="1"/>
</dbReference>
<accession>A0ABR0CEU3</accession>
<feature type="region of interest" description="Disordered" evidence="8">
    <location>
        <begin position="1116"/>
        <end position="1143"/>
    </location>
</feature>
<keyword evidence="3" id="KW-0862">Zinc</keyword>
<feature type="region of interest" description="Disordered" evidence="8">
    <location>
        <begin position="987"/>
        <end position="1050"/>
    </location>
</feature>
<evidence type="ECO:0000256" key="8">
    <source>
        <dbReference type="SAM" id="MobiDB-lite"/>
    </source>
</evidence>
<dbReference type="EMBL" id="JAWRVI010000003">
    <property type="protein sequence ID" value="KAK4094411.1"/>
    <property type="molecule type" value="Genomic_DNA"/>
</dbReference>
<dbReference type="Proteomes" id="UP001287286">
    <property type="component" value="Unassembled WGS sequence"/>
</dbReference>
<dbReference type="PROSITE" id="PS50048">
    <property type="entry name" value="ZN2_CY6_FUNGAL_2"/>
    <property type="match status" value="1"/>
</dbReference>
<comment type="subcellular location">
    <subcellularLocation>
        <location evidence="1">Nucleus</location>
    </subcellularLocation>
</comment>
<feature type="compositionally biased region" description="Low complexity" evidence="8">
    <location>
        <begin position="1131"/>
        <end position="1143"/>
    </location>
</feature>
<dbReference type="InterPro" id="IPR036864">
    <property type="entry name" value="Zn2-C6_fun-type_DNA-bd_sf"/>
</dbReference>
<dbReference type="CDD" id="cd00067">
    <property type="entry name" value="GAL4"/>
    <property type="match status" value="1"/>
</dbReference>
<evidence type="ECO:0000256" key="1">
    <source>
        <dbReference type="ARBA" id="ARBA00004123"/>
    </source>
</evidence>
<dbReference type="PROSITE" id="PS00463">
    <property type="entry name" value="ZN2_CY6_FUNGAL_1"/>
    <property type="match status" value="1"/>
</dbReference>
<keyword evidence="11" id="KW-1185">Reference proteome</keyword>
<dbReference type="InterPro" id="IPR001138">
    <property type="entry name" value="Zn2Cys6_DnaBD"/>
</dbReference>
<protein>
    <submittedName>
        <fullName evidence="10">Transcriptional regulator family: Fungal Specific TF</fullName>
    </submittedName>
</protein>
<keyword evidence="2" id="KW-0479">Metal-binding</keyword>
<organism evidence="10 11">
    <name type="scientific">Purpureocillium lilacinum</name>
    <name type="common">Paecilomyces lilacinus</name>
    <dbReference type="NCBI Taxonomy" id="33203"/>
    <lineage>
        <taxon>Eukaryota</taxon>
        <taxon>Fungi</taxon>
        <taxon>Dikarya</taxon>
        <taxon>Ascomycota</taxon>
        <taxon>Pezizomycotina</taxon>
        <taxon>Sordariomycetes</taxon>
        <taxon>Hypocreomycetidae</taxon>
        <taxon>Hypocreales</taxon>
        <taxon>Ophiocordycipitaceae</taxon>
        <taxon>Purpureocillium</taxon>
    </lineage>
</organism>
<dbReference type="InterPro" id="IPR051615">
    <property type="entry name" value="Transcr_Regulatory_Elem"/>
</dbReference>
<dbReference type="PANTHER" id="PTHR31313:SF79">
    <property type="entry name" value="C6 FINGER DOMAIN-CONTAINING PROTEIN"/>
    <property type="match status" value="1"/>
</dbReference>
<dbReference type="Pfam" id="PF00172">
    <property type="entry name" value="Zn_clus"/>
    <property type="match status" value="1"/>
</dbReference>
<evidence type="ECO:0000256" key="6">
    <source>
        <dbReference type="ARBA" id="ARBA00023163"/>
    </source>
</evidence>
<dbReference type="SUPFAM" id="SSF57701">
    <property type="entry name" value="Zn2/Cys6 DNA-binding domain"/>
    <property type="match status" value="1"/>
</dbReference>
<evidence type="ECO:0000313" key="11">
    <source>
        <dbReference type="Proteomes" id="UP001287286"/>
    </source>
</evidence>